<dbReference type="GeneID" id="54576211"/>
<dbReference type="RefSeq" id="XP_033690714.1">
    <property type="nucleotide sequence ID" value="XM_033822881.1"/>
</dbReference>
<feature type="non-terminal residue" evidence="2">
    <location>
        <position position="302"/>
    </location>
</feature>
<sequence>EATNFEPIPELKSPEADLTIIGLLNKMGYRNPIRDPWFNAQNCTTNNTFTVSPEICTATNAITFLGCTERYQFCASDGTNCSPFTGLYGINPVPEQSPDLNPTQKALFQLIWKIAWFAQLNFQLAFVGRENLIANEYLWDDSFSFRISASLPDDHWQRETANWMNTSLALMQRAAFGFARPPAFDVGPDISVLKHVVEPDDPAMQALCHKVKFRSKAHTSFRVAGLFGLLAAGLAIIVLSVALPKVVAYIQKRSGRGLHKKLEWIESSAFQLQRMAAEGRGVGPWDGREDDVPTLAEYGHLF</sequence>
<accession>A0A6A6J1E9</accession>
<gene>
    <name evidence="2" type="ORF">BU26DRAFT_407348</name>
</gene>
<evidence type="ECO:0000256" key="1">
    <source>
        <dbReference type="SAM" id="Phobius"/>
    </source>
</evidence>
<reference evidence="2" key="1">
    <citation type="journal article" date="2020" name="Stud. Mycol.">
        <title>101 Dothideomycetes genomes: a test case for predicting lifestyles and emergence of pathogens.</title>
        <authorList>
            <person name="Haridas S."/>
            <person name="Albert R."/>
            <person name="Binder M."/>
            <person name="Bloem J."/>
            <person name="Labutti K."/>
            <person name="Salamov A."/>
            <person name="Andreopoulos B."/>
            <person name="Baker S."/>
            <person name="Barry K."/>
            <person name="Bills G."/>
            <person name="Bluhm B."/>
            <person name="Cannon C."/>
            <person name="Castanera R."/>
            <person name="Culley D."/>
            <person name="Daum C."/>
            <person name="Ezra D."/>
            <person name="Gonzalez J."/>
            <person name="Henrissat B."/>
            <person name="Kuo A."/>
            <person name="Liang C."/>
            <person name="Lipzen A."/>
            <person name="Lutzoni F."/>
            <person name="Magnuson J."/>
            <person name="Mondo S."/>
            <person name="Nolan M."/>
            <person name="Ohm R."/>
            <person name="Pangilinan J."/>
            <person name="Park H.-J."/>
            <person name="Ramirez L."/>
            <person name="Alfaro M."/>
            <person name="Sun H."/>
            <person name="Tritt A."/>
            <person name="Yoshinaga Y."/>
            <person name="Zwiers L.-H."/>
            <person name="Turgeon B."/>
            <person name="Goodwin S."/>
            <person name="Spatafora J."/>
            <person name="Crous P."/>
            <person name="Grigoriev I."/>
        </authorList>
    </citation>
    <scope>NUCLEOTIDE SEQUENCE</scope>
    <source>
        <strain evidence="2">CBS 122368</strain>
    </source>
</reference>
<feature type="non-terminal residue" evidence="2">
    <location>
        <position position="1"/>
    </location>
</feature>
<dbReference type="EMBL" id="ML987189">
    <property type="protein sequence ID" value="KAF2255710.1"/>
    <property type="molecule type" value="Genomic_DNA"/>
</dbReference>
<evidence type="ECO:0000313" key="2">
    <source>
        <dbReference type="EMBL" id="KAF2255710.1"/>
    </source>
</evidence>
<evidence type="ECO:0000313" key="3">
    <source>
        <dbReference type="Proteomes" id="UP000800094"/>
    </source>
</evidence>
<organism evidence="2 3">
    <name type="scientific">Trematosphaeria pertusa</name>
    <dbReference type="NCBI Taxonomy" id="390896"/>
    <lineage>
        <taxon>Eukaryota</taxon>
        <taxon>Fungi</taxon>
        <taxon>Dikarya</taxon>
        <taxon>Ascomycota</taxon>
        <taxon>Pezizomycotina</taxon>
        <taxon>Dothideomycetes</taxon>
        <taxon>Pleosporomycetidae</taxon>
        <taxon>Pleosporales</taxon>
        <taxon>Massarineae</taxon>
        <taxon>Trematosphaeriaceae</taxon>
        <taxon>Trematosphaeria</taxon>
    </lineage>
</organism>
<dbReference type="Proteomes" id="UP000800094">
    <property type="component" value="Unassembled WGS sequence"/>
</dbReference>
<protein>
    <submittedName>
        <fullName evidence="2">Uncharacterized protein</fullName>
    </submittedName>
</protein>
<keyword evidence="1" id="KW-1133">Transmembrane helix</keyword>
<dbReference type="AlphaFoldDB" id="A0A6A6J1E9"/>
<keyword evidence="3" id="KW-1185">Reference proteome</keyword>
<keyword evidence="1" id="KW-0812">Transmembrane</keyword>
<name>A0A6A6J1E9_9PLEO</name>
<proteinExistence type="predicted"/>
<dbReference type="OrthoDB" id="3540210at2759"/>
<keyword evidence="1" id="KW-0472">Membrane</keyword>
<feature type="transmembrane region" description="Helical" evidence="1">
    <location>
        <begin position="223"/>
        <end position="243"/>
    </location>
</feature>